<dbReference type="EMBL" id="JAAKFY010000021">
    <property type="protein sequence ID" value="KAF3840359.1"/>
    <property type="molecule type" value="Genomic_DNA"/>
</dbReference>
<dbReference type="AlphaFoldDB" id="A0A7J5XV59"/>
<feature type="non-terminal residue" evidence="1">
    <location>
        <position position="1"/>
    </location>
</feature>
<gene>
    <name evidence="1" type="ORF">F7725_019076</name>
</gene>
<dbReference type="PANTHER" id="PTHR47163">
    <property type="entry name" value="DDE_TNP_IS1595 DOMAIN-CONTAINING PROTEIN"/>
    <property type="match status" value="1"/>
</dbReference>
<dbReference type="InterPro" id="IPR053164">
    <property type="entry name" value="IS1016-like_transposase"/>
</dbReference>
<dbReference type="Proteomes" id="UP000518266">
    <property type="component" value="Unassembled WGS sequence"/>
</dbReference>
<sequence>MSQRENIFKVHPKCSMFENSHVRLQTWMHFIYRFAQGLRLRQVDMLQEGITRSSTTLTKLADKLRSVCKSAMRRVRRRGQQTIGRRSEVVTIDGSKFGHKRKYNRGRASNRSSWVFGMLGIRNDRRRPILKIVL</sequence>
<name>A0A7J5XV59_DISMA</name>
<evidence type="ECO:0000313" key="2">
    <source>
        <dbReference type="Proteomes" id="UP000518266"/>
    </source>
</evidence>
<accession>A0A7J5XV59</accession>
<reference evidence="1 2" key="1">
    <citation type="submission" date="2020-03" db="EMBL/GenBank/DDBJ databases">
        <title>Dissostichus mawsoni Genome sequencing and assembly.</title>
        <authorList>
            <person name="Park H."/>
        </authorList>
    </citation>
    <scope>NUCLEOTIDE SEQUENCE [LARGE SCALE GENOMIC DNA]</scope>
    <source>
        <strain evidence="1">DM0001</strain>
        <tissue evidence="1">Muscle</tissue>
    </source>
</reference>
<dbReference type="OrthoDB" id="8955586at2759"/>
<organism evidence="1 2">
    <name type="scientific">Dissostichus mawsoni</name>
    <name type="common">Antarctic cod</name>
    <dbReference type="NCBI Taxonomy" id="36200"/>
    <lineage>
        <taxon>Eukaryota</taxon>
        <taxon>Metazoa</taxon>
        <taxon>Chordata</taxon>
        <taxon>Craniata</taxon>
        <taxon>Vertebrata</taxon>
        <taxon>Euteleostomi</taxon>
        <taxon>Actinopterygii</taxon>
        <taxon>Neopterygii</taxon>
        <taxon>Teleostei</taxon>
        <taxon>Neoteleostei</taxon>
        <taxon>Acanthomorphata</taxon>
        <taxon>Eupercaria</taxon>
        <taxon>Perciformes</taxon>
        <taxon>Notothenioidei</taxon>
        <taxon>Nototheniidae</taxon>
        <taxon>Dissostichus</taxon>
    </lineage>
</organism>
<keyword evidence="2" id="KW-1185">Reference proteome</keyword>
<protein>
    <submittedName>
        <fullName evidence="1">Uncharacterized protein</fullName>
    </submittedName>
</protein>
<dbReference type="PANTHER" id="PTHR47163:SF2">
    <property type="entry name" value="SI:DKEY-17M8.2"/>
    <property type="match status" value="1"/>
</dbReference>
<evidence type="ECO:0000313" key="1">
    <source>
        <dbReference type="EMBL" id="KAF3840359.1"/>
    </source>
</evidence>
<comment type="caution">
    <text evidence="1">The sequence shown here is derived from an EMBL/GenBank/DDBJ whole genome shotgun (WGS) entry which is preliminary data.</text>
</comment>
<proteinExistence type="predicted"/>